<evidence type="ECO:0000256" key="9">
    <source>
        <dbReference type="ARBA" id="ARBA00030003"/>
    </source>
</evidence>
<dbReference type="InterPro" id="IPR000380">
    <property type="entry name" value="Topo_IA"/>
</dbReference>
<accession>A0A7C8HER0</accession>
<name>A0A7C8HER0_9FIRM</name>
<dbReference type="GO" id="GO:0006310">
    <property type="term" value="P:DNA recombination"/>
    <property type="evidence" value="ECO:0007669"/>
    <property type="project" value="TreeGrafter"/>
</dbReference>
<dbReference type="AlphaFoldDB" id="A0A7C8HER0"/>
<evidence type="ECO:0000256" key="11">
    <source>
        <dbReference type="ARBA" id="ARBA00032235"/>
    </source>
</evidence>
<dbReference type="PROSITE" id="PS50880">
    <property type="entry name" value="TOPRIM"/>
    <property type="match status" value="1"/>
</dbReference>
<evidence type="ECO:0000259" key="13">
    <source>
        <dbReference type="PROSITE" id="PS50880"/>
    </source>
</evidence>
<dbReference type="InterPro" id="IPR006171">
    <property type="entry name" value="TOPRIM_dom"/>
</dbReference>
<dbReference type="InterPro" id="IPR023405">
    <property type="entry name" value="Topo_IA_core_domain"/>
</dbReference>
<evidence type="ECO:0000256" key="10">
    <source>
        <dbReference type="ARBA" id="ARBA00031985"/>
    </source>
</evidence>
<comment type="caution">
    <text evidence="15">The sequence shown here is derived from an EMBL/GenBank/DDBJ whole genome shotgun (WGS) entry which is preliminary data.</text>
</comment>
<evidence type="ECO:0000256" key="6">
    <source>
        <dbReference type="ARBA" id="ARBA00023029"/>
    </source>
</evidence>
<dbReference type="InterPro" id="IPR013825">
    <property type="entry name" value="Topo_IA_cen_sub2"/>
</dbReference>
<keyword evidence="4" id="KW-0479">Metal-binding</keyword>
<dbReference type="Gene3D" id="1.10.290.10">
    <property type="entry name" value="Topoisomerase I, domain 4"/>
    <property type="match status" value="1"/>
</dbReference>
<keyword evidence="8 15" id="KW-0413">Isomerase</keyword>
<evidence type="ECO:0000256" key="5">
    <source>
        <dbReference type="ARBA" id="ARBA00022842"/>
    </source>
</evidence>
<dbReference type="InterPro" id="IPR003602">
    <property type="entry name" value="Topo_IA_DNA-bd_dom"/>
</dbReference>
<dbReference type="PROSITE" id="PS00396">
    <property type="entry name" value="TOPO_IA_1"/>
    <property type="match status" value="1"/>
</dbReference>
<dbReference type="PROSITE" id="PS52039">
    <property type="entry name" value="TOPO_IA_2"/>
    <property type="match status" value="1"/>
</dbReference>
<evidence type="ECO:0000256" key="8">
    <source>
        <dbReference type="ARBA" id="ARBA00023235"/>
    </source>
</evidence>
<dbReference type="PRINTS" id="PR00417">
    <property type="entry name" value="PRTPISMRASEI"/>
</dbReference>
<evidence type="ECO:0000256" key="4">
    <source>
        <dbReference type="ARBA" id="ARBA00022723"/>
    </source>
</evidence>
<dbReference type="SMART" id="SM00436">
    <property type="entry name" value="TOP1Bc"/>
    <property type="match status" value="1"/>
</dbReference>
<dbReference type="PANTHER" id="PTHR11390">
    <property type="entry name" value="PROKARYOTIC DNA TOPOISOMERASE"/>
    <property type="match status" value="1"/>
</dbReference>
<dbReference type="NCBIfam" id="NF005829">
    <property type="entry name" value="PRK07726.1"/>
    <property type="match status" value="1"/>
</dbReference>
<proteinExistence type="inferred from homology"/>
<dbReference type="RefSeq" id="WP_158740242.1">
    <property type="nucleotide sequence ID" value="NZ_WSLF01000005.1"/>
</dbReference>
<keyword evidence="7" id="KW-0238">DNA-binding</keyword>
<dbReference type="SMART" id="SM00493">
    <property type="entry name" value="TOPRIM"/>
    <property type="match status" value="1"/>
</dbReference>
<dbReference type="GO" id="GO:0006281">
    <property type="term" value="P:DNA repair"/>
    <property type="evidence" value="ECO:0007669"/>
    <property type="project" value="TreeGrafter"/>
</dbReference>
<evidence type="ECO:0000313" key="15">
    <source>
        <dbReference type="EMBL" id="KAE9634515.1"/>
    </source>
</evidence>
<dbReference type="Proteomes" id="UP000483018">
    <property type="component" value="Unassembled WGS sequence"/>
</dbReference>
<dbReference type="Gene3D" id="2.70.20.10">
    <property type="entry name" value="Topoisomerase I, domain 3"/>
    <property type="match status" value="1"/>
</dbReference>
<dbReference type="InterPro" id="IPR005738">
    <property type="entry name" value="TopoIII"/>
</dbReference>
<evidence type="ECO:0000256" key="2">
    <source>
        <dbReference type="ARBA" id="ARBA00009446"/>
    </source>
</evidence>
<dbReference type="SUPFAM" id="SSF56712">
    <property type="entry name" value="Prokaryotic type I DNA topoisomerase"/>
    <property type="match status" value="1"/>
</dbReference>
<dbReference type="SMART" id="SM00437">
    <property type="entry name" value="TOP1Ac"/>
    <property type="match status" value="1"/>
</dbReference>
<reference evidence="15 16" key="1">
    <citation type="submission" date="2019-12" db="EMBL/GenBank/DDBJ databases">
        <title>Defluviitalea raffinosedens, isolated from a biogas fermenter, genome sequencing and characterization.</title>
        <authorList>
            <person name="Rettenmaier R."/>
            <person name="Schneider M."/>
            <person name="Neuhaus K."/>
            <person name="Liebl W."/>
            <person name="Zverlov V."/>
        </authorList>
    </citation>
    <scope>NUCLEOTIDE SEQUENCE [LARGE SCALE GENOMIC DNA]</scope>
    <source>
        <strain evidence="15 16">249c-K6</strain>
    </source>
</reference>
<protein>
    <recommendedName>
        <fullName evidence="3">DNA topoisomerase</fullName>
        <ecNumber evidence="3">5.6.2.1</ecNumber>
    </recommendedName>
    <alternativeName>
        <fullName evidence="12">Omega-protein</fullName>
    </alternativeName>
    <alternativeName>
        <fullName evidence="11">Relaxing enzyme</fullName>
    </alternativeName>
    <alternativeName>
        <fullName evidence="9">Swivelase</fullName>
    </alternativeName>
    <alternativeName>
        <fullName evidence="10">Untwisting enzyme</fullName>
    </alternativeName>
</protein>
<dbReference type="GO" id="GO:0003917">
    <property type="term" value="F:DNA topoisomerase type I (single strand cut, ATP-independent) activity"/>
    <property type="evidence" value="ECO:0007669"/>
    <property type="project" value="UniProtKB-EC"/>
</dbReference>
<dbReference type="GO" id="GO:0043597">
    <property type="term" value="C:cytoplasmic replication fork"/>
    <property type="evidence" value="ECO:0007669"/>
    <property type="project" value="TreeGrafter"/>
</dbReference>
<dbReference type="GO" id="GO:0046872">
    <property type="term" value="F:metal ion binding"/>
    <property type="evidence" value="ECO:0007669"/>
    <property type="project" value="UniProtKB-KW"/>
</dbReference>
<dbReference type="CDD" id="cd00186">
    <property type="entry name" value="TOP1Ac"/>
    <property type="match status" value="1"/>
</dbReference>
<keyword evidence="5" id="KW-0460">Magnesium</keyword>
<evidence type="ECO:0000256" key="7">
    <source>
        <dbReference type="ARBA" id="ARBA00023125"/>
    </source>
</evidence>
<evidence type="ECO:0000256" key="1">
    <source>
        <dbReference type="ARBA" id="ARBA00000213"/>
    </source>
</evidence>
<comment type="similarity">
    <text evidence="2">Belongs to the type IA topoisomerase family.</text>
</comment>
<dbReference type="Gene3D" id="3.40.50.140">
    <property type="match status" value="1"/>
</dbReference>
<dbReference type="InterPro" id="IPR013826">
    <property type="entry name" value="Topo_IA_cen_sub3"/>
</dbReference>
<evidence type="ECO:0000256" key="12">
    <source>
        <dbReference type="ARBA" id="ARBA00032877"/>
    </source>
</evidence>
<dbReference type="GO" id="GO:0006265">
    <property type="term" value="P:DNA topological change"/>
    <property type="evidence" value="ECO:0007669"/>
    <property type="project" value="InterPro"/>
</dbReference>
<dbReference type="InterPro" id="IPR034144">
    <property type="entry name" value="TOPRIM_TopoIII"/>
</dbReference>
<dbReference type="GO" id="GO:0003677">
    <property type="term" value="F:DNA binding"/>
    <property type="evidence" value="ECO:0007669"/>
    <property type="project" value="UniProtKB-KW"/>
</dbReference>
<dbReference type="InterPro" id="IPR013824">
    <property type="entry name" value="Topo_IA_cen_sub1"/>
</dbReference>
<keyword evidence="6" id="KW-0799">Topoisomerase</keyword>
<dbReference type="Pfam" id="PF01131">
    <property type="entry name" value="Topoisom_bac"/>
    <property type="match status" value="1"/>
</dbReference>
<dbReference type="InterPro" id="IPR013497">
    <property type="entry name" value="Topo_IA_cen"/>
</dbReference>
<organism evidence="15 16">
    <name type="scientific">Defluviitalea raffinosedens</name>
    <dbReference type="NCBI Taxonomy" id="1450156"/>
    <lineage>
        <taxon>Bacteria</taxon>
        <taxon>Bacillati</taxon>
        <taxon>Bacillota</taxon>
        <taxon>Clostridia</taxon>
        <taxon>Lachnospirales</taxon>
        <taxon>Defluviitaleaceae</taxon>
        <taxon>Defluviitalea</taxon>
    </lineage>
</organism>
<evidence type="ECO:0000313" key="16">
    <source>
        <dbReference type="Proteomes" id="UP000483018"/>
    </source>
</evidence>
<comment type="catalytic activity">
    <reaction evidence="1">
        <text>ATP-independent breakage of single-stranded DNA, followed by passage and rejoining.</text>
        <dbReference type="EC" id="5.6.2.1"/>
    </reaction>
</comment>
<sequence>MGKILVIAEKPSVGKDIAKVLGCNQKGEGCLIGEKYVVTWAIGHLVRLLEPEEYDEKYKRWAYETLPIIPEQMKTKPERKTKKQFDILKKLMNSKEIDSLVCATDSGREGELIFRYIYEAVKCKKPFKRLWISSMTDTAIRKGFESLRPGEEYDALYYSAKCRSEADWLVGMNATRAFTIRYNVLLSIGRVQTPTLSILVQRQKEIDTFVSKDYWEVKADFSGFKGLWTDLENHETRIFEEEKALDIARKVRGKQGIIKDLSEEKKKQPPPLLYDLTELQRDGNKMFGFSASKTLSIAQGLYEKRKMITYPRTDSRYVSTDMIPVLKSTLRKLNIPLYSRFVKPILDMDKLPVSKRIVDDSKVTDHFAIIPTDTVPKLENLTEDEKKIYGLIVKRFFAVFYSDYEYTVTKVITEIEHEFFVTKGKTVSQLGWMLFYKNDAKKNEEEQELPVLKKGDPVTAFDVKTEKKKTTHPKPYTEASLLSAMENAGRLVEDEELKEQLKDSGLGTPATRASIIERLIQVGYVVRKGKSLYPTEKGMKLIEIVPEELKSPEMTGKWEKGLSSIVKKKMDPQKFMESIIRYVYFIVEESTKSENPITFPEETQKKRAKKSVSLGKCPLCSKGDIKENTKAFYCTKWKDGCKFTIWKNSLEQYGQAITPKMVKELLKNNKIKGIHIILPQTHEKATADLQFKPDGNGAVELINVNRI</sequence>
<feature type="domain" description="Topo IA-type catalytic" evidence="14">
    <location>
        <begin position="153"/>
        <end position="587"/>
    </location>
</feature>
<dbReference type="Pfam" id="PF01751">
    <property type="entry name" value="Toprim"/>
    <property type="match status" value="1"/>
</dbReference>
<evidence type="ECO:0000259" key="14">
    <source>
        <dbReference type="PROSITE" id="PS52039"/>
    </source>
</evidence>
<keyword evidence="16" id="KW-1185">Reference proteome</keyword>
<dbReference type="InterPro" id="IPR023406">
    <property type="entry name" value="Topo_IA_AS"/>
</dbReference>
<dbReference type="PANTHER" id="PTHR11390:SF21">
    <property type="entry name" value="DNA TOPOISOMERASE 3-ALPHA"/>
    <property type="match status" value="1"/>
</dbReference>
<dbReference type="CDD" id="cd03362">
    <property type="entry name" value="TOPRIM_TopoIA_TopoIII"/>
    <property type="match status" value="1"/>
</dbReference>
<dbReference type="Gene3D" id="1.10.460.10">
    <property type="entry name" value="Topoisomerase I, domain 2"/>
    <property type="match status" value="1"/>
</dbReference>
<dbReference type="InterPro" id="IPR003601">
    <property type="entry name" value="Topo_IA_2"/>
</dbReference>
<feature type="domain" description="Toprim" evidence="13">
    <location>
        <begin position="3"/>
        <end position="136"/>
    </location>
</feature>
<evidence type="ECO:0000256" key="3">
    <source>
        <dbReference type="ARBA" id="ARBA00012891"/>
    </source>
</evidence>
<dbReference type="EC" id="5.6.2.1" evidence="3"/>
<dbReference type="NCBIfam" id="TIGR01056">
    <property type="entry name" value="topB"/>
    <property type="match status" value="1"/>
</dbReference>
<dbReference type="OrthoDB" id="9803554at2"/>
<dbReference type="EMBL" id="WSLF01000005">
    <property type="protein sequence ID" value="KAE9634515.1"/>
    <property type="molecule type" value="Genomic_DNA"/>
</dbReference>
<gene>
    <name evidence="15" type="primary">topB</name>
    <name evidence="15" type="ORF">GND95_07545</name>
</gene>